<dbReference type="Proteomes" id="UP001597448">
    <property type="component" value="Unassembled WGS sequence"/>
</dbReference>
<sequence length="105" mass="12385">MRESEEIQRDVSAIVRSIVVKMRKDRELPLEQIEILIGFLNEYKAYSRELDVISKKMAYELFYLYTSISSQIENNTGKEEEVMDNPIMSKLYMTITSIFNDGLYQ</sequence>
<accession>A0ABW5FA28</accession>
<dbReference type="EMBL" id="JBHUKY010000022">
    <property type="protein sequence ID" value="MFD2410832.1"/>
    <property type="molecule type" value="Genomic_DNA"/>
</dbReference>
<keyword evidence="2" id="KW-1185">Reference proteome</keyword>
<evidence type="ECO:0000313" key="2">
    <source>
        <dbReference type="Proteomes" id="UP001597448"/>
    </source>
</evidence>
<proteinExistence type="predicted"/>
<comment type="caution">
    <text evidence="1">The sequence shown here is derived from an EMBL/GenBank/DDBJ whole genome shotgun (WGS) entry which is preliminary data.</text>
</comment>
<organism evidence="1 2">
    <name type="scientific">Paenibacillus rhizoplanae</name>
    <dbReference type="NCBI Taxonomy" id="1917181"/>
    <lineage>
        <taxon>Bacteria</taxon>
        <taxon>Bacillati</taxon>
        <taxon>Bacillota</taxon>
        <taxon>Bacilli</taxon>
        <taxon>Bacillales</taxon>
        <taxon>Paenibacillaceae</taxon>
        <taxon>Paenibacillus</taxon>
    </lineage>
</organism>
<gene>
    <name evidence="1" type="ORF">ACFSX3_13170</name>
</gene>
<evidence type="ECO:0000313" key="1">
    <source>
        <dbReference type="EMBL" id="MFD2410832.1"/>
    </source>
</evidence>
<reference evidence="2" key="1">
    <citation type="journal article" date="2019" name="Int. J. Syst. Evol. Microbiol.">
        <title>The Global Catalogue of Microorganisms (GCM) 10K type strain sequencing project: providing services to taxonomists for standard genome sequencing and annotation.</title>
        <authorList>
            <consortium name="The Broad Institute Genomics Platform"/>
            <consortium name="The Broad Institute Genome Sequencing Center for Infectious Disease"/>
            <person name="Wu L."/>
            <person name="Ma J."/>
        </authorList>
    </citation>
    <scope>NUCLEOTIDE SEQUENCE [LARGE SCALE GENOMIC DNA]</scope>
    <source>
        <strain evidence="2">CCM 8725</strain>
    </source>
</reference>
<name>A0ABW5FA28_9BACL</name>
<dbReference type="RefSeq" id="WP_209992239.1">
    <property type="nucleotide sequence ID" value="NZ_JBHUKY010000022.1"/>
</dbReference>
<protein>
    <submittedName>
        <fullName evidence="1">Uncharacterized protein</fullName>
    </submittedName>
</protein>